<comment type="caution">
    <text evidence="6">Lacks conserved residue(s) required for the propagation of feature annotation.</text>
</comment>
<keyword evidence="3 6" id="KW-0378">Hydrolase</keyword>
<comment type="cofactor">
    <cofactor evidence="6 7">
        <name>Zn(2+)</name>
        <dbReference type="ChEBI" id="CHEBI:29105"/>
    </cofactor>
    <text evidence="6 7">Binds 1 zinc ion per subunit.</text>
</comment>
<dbReference type="InterPro" id="IPR013320">
    <property type="entry name" value="ConA-like_dom_sf"/>
</dbReference>
<feature type="domain" description="MAM" evidence="8">
    <location>
        <begin position="297"/>
        <end position="451"/>
    </location>
</feature>
<evidence type="ECO:0000256" key="6">
    <source>
        <dbReference type="PROSITE-ProRule" id="PRU01211"/>
    </source>
</evidence>
<evidence type="ECO:0000313" key="10">
    <source>
        <dbReference type="Proteomes" id="UP000694844"/>
    </source>
</evidence>
<evidence type="ECO:0000256" key="3">
    <source>
        <dbReference type="ARBA" id="ARBA00022801"/>
    </source>
</evidence>
<dbReference type="Gene3D" id="2.60.120.200">
    <property type="match status" value="1"/>
</dbReference>
<evidence type="ECO:0000313" key="11">
    <source>
        <dbReference type="RefSeq" id="XP_022313200.1"/>
    </source>
</evidence>
<reference evidence="11" key="1">
    <citation type="submission" date="2025-08" db="UniProtKB">
        <authorList>
            <consortium name="RefSeq"/>
        </authorList>
    </citation>
    <scope>IDENTIFICATION</scope>
    <source>
        <tissue evidence="11">Whole sample</tissue>
    </source>
</reference>
<feature type="binding site" evidence="6">
    <location>
        <position position="166"/>
    </location>
    <ligand>
        <name>Zn(2+)</name>
        <dbReference type="ChEBI" id="CHEBI:29105"/>
        <note>catalytic</note>
    </ligand>
</feature>
<keyword evidence="10" id="KW-1185">Reference proteome</keyword>
<feature type="signal peptide" evidence="7">
    <location>
        <begin position="1"/>
        <end position="20"/>
    </location>
</feature>
<dbReference type="SUPFAM" id="SSF49899">
    <property type="entry name" value="Concanavalin A-like lectins/glucanases"/>
    <property type="match status" value="1"/>
</dbReference>
<feature type="binding site" evidence="6">
    <location>
        <position position="156"/>
    </location>
    <ligand>
        <name>Zn(2+)</name>
        <dbReference type="ChEBI" id="CHEBI:29105"/>
        <note>catalytic</note>
    </ligand>
</feature>
<dbReference type="InterPro" id="IPR000998">
    <property type="entry name" value="MAM_dom"/>
</dbReference>
<dbReference type="SUPFAM" id="SSF55486">
    <property type="entry name" value="Metalloproteases ('zincins'), catalytic domain"/>
    <property type="match status" value="1"/>
</dbReference>
<keyword evidence="1 6" id="KW-0645">Protease</keyword>
<dbReference type="PANTHER" id="PTHR10127">
    <property type="entry name" value="DISCOIDIN, CUB, EGF, LAMININ , AND ZINC METALLOPROTEASE DOMAIN CONTAINING"/>
    <property type="match status" value="1"/>
</dbReference>
<dbReference type="SMART" id="SM00235">
    <property type="entry name" value="ZnMc"/>
    <property type="match status" value="1"/>
</dbReference>
<keyword evidence="7" id="KW-0732">Signal</keyword>
<name>A0A8B8CBZ8_CRAVI</name>
<keyword evidence="5 6" id="KW-0482">Metalloprotease</keyword>
<evidence type="ECO:0000256" key="7">
    <source>
        <dbReference type="RuleBase" id="RU361183"/>
    </source>
</evidence>
<feature type="binding site" evidence="6">
    <location>
        <position position="160"/>
    </location>
    <ligand>
        <name>Zn(2+)</name>
        <dbReference type="ChEBI" id="CHEBI:29105"/>
        <note>catalytic</note>
    </ligand>
</feature>
<evidence type="ECO:0000256" key="2">
    <source>
        <dbReference type="ARBA" id="ARBA00022723"/>
    </source>
</evidence>
<sequence>MAAMRILVATCICLSSLVWGRPQSSHSLGYDPNYPEEVPGLFEGDIDNDPTEIATLRNSVRDHRSLWPNGIVYYEIGAPHSSNPSRVQLFKDAMQYITDKTMVNGKTCVQFKPRTSQTAYIRFVEGDGCHTHIGYAGREKDLTLSDGCYSKGRVMHELLHTLGFWHEQSRYDRDNYVRIHMDNVQSGHEHNFLIHDQSEMDLLNEPYDYDSVMHYSAHSFARDRSKVTIEVLQPGVTIGQRTHLSDIDIEEIKIRYGCIPPKTAVSTGSQTGPTQAPDVHVTHQTGAPGTFPSNQAATCTFENGLCGWTQSTTDSLDWTTYHGKTPSHNTGPDFDHTSLSTSGNYLYLEASSHSDRSAQLVSPLYSSGHYCFSAYYHMYGVDTGTLSFQVLQHGLSHTMKSFRGNLGNHWNHVRMEMNVHHHFQIVIEGDTGHGYKSDIGLDDLSVTPGHC</sequence>
<evidence type="ECO:0000259" key="9">
    <source>
        <dbReference type="PROSITE" id="PS51864"/>
    </source>
</evidence>
<dbReference type="GO" id="GO:0006508">
    <property type="term" value="P:proteolysis"/>
    <property type="evidence" value="ECO:0007669"/>
    <property type="project" value="UniProtKB-KW"/>
</dbReference>
<keyword evidence="2 6" id="KW-0479">Metal-binding</keyword>
<dbReference type="EC" id="3.4.24.-" evidence="7"/>
<dbReference type="PROSITE" id="PS51864">
    <property type="entry name" value="ASTACIN"/>
    <property type="match status" value="1"/>
</dbReference>
<dbReference type="AlphaFoldDB" id="A0A8B8CBZ8"/>
<dbReference type="Pfam" id="PF00629">
    <property type="entry name" value="MAM"/>
    <property type="match status" value="1"/>
</dbReference>
<dbReference type="InterPro" id="IPR024079">
    <property type="entry name" value="MetalloPept_cat_dom_sf"/>
</dbReference>
<dbReference type="CDD" id="cd06263">
    <property type="entry name" value="MAM"/>
    <property type="match status" value="1"/>
</dbReference>
<dbReference type="PROSITE" id="PS50060">
    <property type="entry name" value="MAM_2"/>
    <property type="match status" value="1"/>
</dbReference>
<dbReference type="Proteomes" id="UP000694844">
    <property type="component" value="Chromosome 2"/>
</dbReference>
<dbReference type="Gene3D" id="3.40.390.10">
    <property type="entry name" value="Collagenase (Catalytic Domain)"/>
    <property type="match status" value="1"/>
</dbReference>
<protein>
    <recommendedName>
        <fullName evidence="7">Metalloendopeptidase</fullName>
        <ecNumber evidence="7">3.4.24.-</ecNumber>
    </recommendedName>
</protein>
<dbReference type="InterPro" id="IPR034035">
    <property type="entry name" value="Astacin-like_dom"/>
</dbReference>
<dbReference type="CDD" id="cd04280">
    <property type="entry name" value="ZnMc_astacin_like"/>
    <property type="match status" value="1"/>
</dbReference>
<dbReference type="Pfam" id="PF01400">
    <property type="entry name" value="Astacin"/>
    <property type="match status" value="1"/>
</dbReference>
<dbReference type="KEGG" id="cvn:111118165"/>
<dbReference type="GO" id="GO:0016020">
    <property type="term" value="C:membrane"/>
    <property type="evidence" value="ECO:0007669"/>
    <property type="project" value="InterPro"/>
</dbReference>
<feature type="chain" id="PRO_5034922828" description="Metalloendopeptidase" evidence="7">
    <location>
        <begin position="21"/>
        <end position="451"/>
    </location>
</feature>
<proteinExistence type="predicted"/>
<dbReference type="SMART" id="SM00137">
    <property type="entry name" value="MAM"/>
    <property type="match status" value="1"/>
</dbReference>
<dbReference type="OrthoDB" id="291007at2759"/>
<organism evidence="10 11">
    <name type="scientific">Crassostrea virginica</name>
    <name type="common">Eastern oyster</name>
    <dbReference type="NCBI Taxonomy" id="6565"/>
    <lineage>
        <taxon>Eukaryota</taxon>
        <taxon>Metazoa</taxon>
        <taxon>Spiralia</taxon>
        <taxon>Lophotrochozoa</taxon>
        <taxon>Mollusca</taxon>
        <taxon>Bivalvia</taxon>
        <taxon>Autobranchia</taxon>
        <taxon>Pteriomorphia</taxon>
        <taxon>Ostreida</taxon>
        <taxon>Ostreoidea</taxon>
        <taxon>Ostreidae</taxon>
        <taxon>Crassostrea</taxon>
    </lineage>
</organism>
<evidence type="ECO:0000256" key="5">
    <source>
        <dbReference type="ARBA" id="ARBA00023049"/>
    </source>
</evidence>
<dbReference type="PANTHER" id="PTHR10127:SF780">
    <property type="entry name" value="METALLOENDOPEPTIDASE"/>
    <property type="match status" value="1"/>
</dbReference>
<feature type="active site" evidence="6">
    <location>
        <position position="157"/>
    </location>
</feature>
<dbReference type="InterPro" id="IPR001506">
    <property type="entry name" value="Peptidase_M12A"/>
</dbReference>
<dbReference type="GeneID" id="111118165"/>
<keyword evidence="4 6" id="KW-0862">Zinc</keyword>
<evidence type="ECO:0000256" key="4">
    <source>
        <dbReference type="ARBA" id="ARBA00022833"/>
    </source>
</evidence>
<dbReference type="PRINTS" id="PR00480">
    <property type="entry name" value="ASTACIN"/>
</dbReference>
<accession>A0A8B8CBZ8</accession>
<dbReference type="GO" id="GO:0004222">
    <property type="term" value="F:metalloendopeptidase activity"/>
    <property type="evidence" value="ECO:0007669"/>
    <property type="project" value="UniProtKB-UniRule"/>
</dbReference>
<dbReference type="RefSeq" id="XP_022313200.1">
    <property type="nucleotide sequence ID" value="XM_022457492.1"/>
</dbReference>
<gene>
    <name evidence="11" type="primary">LOC111118165</name>
</gene>
<evidence type="ECO:0000256" key="1">
    <source>
        <dbReference type="ARBA" id="ARBA00022670"/>
    </source>
</evidence>
<feature type="domain" description="Peptidase M12A" evidence="9">
    <location>
        <begin position="58"/>
        <end position="259"/>
    </location>
</feature>
<dbReference type="GO" id="GO:0008270">
    <property type="term" value="F:zinc ion binding"/>
    <property type="evidence" value="ECO:0007669"/>
    <property type="project" value="UniProtKB-UniRule"/>
</dbReference>
<evidence type="ECO:0000259" key="8">
    <source>
        <dbReference type="PROSITE" id="PS50060"/>
    </source>
</evidence>
<dbReference type="InterPro" id="IPR006026">
    <property type="entry name" value="Peptidase_Metallo"/>
</dbReference>